<dbReference type="GO" id="GO:0005730">
    <property type="term" value="C:nucleolus"/>
    <property type="evidence" value="ECO:0007669"/>
    <property type="project" value="TreeGrafter"/>
</dbReference>
<dbReference type="EMBL" id="JAFNEN010000585">
    <property type="protein sequence ID" value="KAG8180122.1"/>
    <property type="molecule type" value="Genomic_DNA"/>
</dbReference>
<dbReference type="PANTHER" id="PTHR34253">
    <property type="entry name" value="PROTEIN LLP HOMOLOG"/>
    <property type="match status" value="1"/>
</dbReference>
<dbReference type="InterPro" id="IPR018784">
    <property type="entry name" value="LLPH-like"/>
</dbReference>
<evidence type="ECO:0000313" key="4">
    <source>
        <dbReference type="Proteomes" id="UP000827092"/>
    </source>
</evidence>
<dbReference type="Proteomes" id="UP000827092">
    <property type="component" value="Unassembled WGS sequence"/>
</dbReference>
<keyword evidence="4" id="KW-1185">Reference proteome</keyword>
<dbReference type="Pfam" id="PF10169">
    <property type="entry name" value="LLPH"/>
    <property type="match status" value="1"/>
</dbReference>
<dbReference type="GO" id="GO:0097484">
    <property type="term" value="P:dendrite extension"/>
    <property type="evidence" value="ECO:0007669"/>
    <property type="project" value="TreeGrafter"/>
</dbReference>
<sequence length="115" mass="13444">MAKSLRSKRMRKMRAIKRERYAVKELKQLKSILANTDKKEDETGVNTVLPIKSEEAQNRIGESSGTMEVDVKPSPYHPVKLTNEHGNYPPWMNQRKIKKHKLMMKRKAGKKNKRN</sequence>
<evidence type="ECO:0000256" key="2">
    <source>
        <dbReference type="SAM" id="MobiDB-lite"/>
    </source>
</evidence>
<name>A0AAV6U7W5_9ARAC</name>
<evidence type="ECO:0000313" key="3">
    <source>
        <dbReference type="EMBL" id="KAG8180122.1"/>
    </source>
</evidence>
<comment type="caution">
    <text evidence="3">The sequence shown here is derived from an EMBL/GenBank/DDBJ whole genome shotgun (WGS) entry which is preliminary data.</text>
</comment>
<gene>
    <name evidence="3" type="ORF">JTE90_012137</name>
</gene>
<dbReference type="PANTHER" id="PTHR34253:SF1">
    <property type="entry name" value="PROTEIN LLP HOMOLOG"/>
    <property type="match status" value="1"/>
</dbReference>
<dbReference type="AlphaFoldDB" id="A0AAV6U7W5"/>
<feature type="region of interest" description="Disordered" evidence="2">
    <location>
        <begin position="55"/>
        <end position="92"/>
    </location>
</feature>
<organism evidence="3 4">
    <name type="scientific">Oedothorax gibbosus</name>
    <dbReference type="NCBI Taxonomy" id="931172"/>
    <lineage>
        <taxon>Eukaryota</taxon>
        <taxon>Metazoa</taxon>
        <taxon>Ecdysozoa</taxon>
        <taxon>Arthropoda</taxon>
        <taxon>Chelicerata</taxon>
        <taxon>Arachnida</taxon>
        <taxon>Araneae</taxon>
        <taxon>Araneomorphae</taxon>
        <taxon>Entelegynae</taxon>
        <taxon>Araneoidea</taxon>
        <taxon>Linyphiidae</taxon>
        <taxon>Erigoninae</taxon>
        <taxon>Oedothorax</taxon>
    </lineage>
</organism>
<protein>
    <recommendedName>
        <fullName evidence="5">Protein LLP homolog</fullName>
    </recommendedName>
</protein>
<reference evidence="3 4" key="1">
    <citation type="journal article" date="2022" name="Nat. Ecol. Evol.">
        <title>A masculinizing supergene underlies an exaggerated male reproductive morph in a spider.</title>
        <authorList>
            <person name="Hendrickx F."/>
            <person name="De Corte Z."/>
            <person name="Sonet G."/>
            <person name="Van Belleghem S.M."/>
            <person name="Kostlbacher S."/>
            <person name="Vangestel C."/>
        </authorList>
    </citation>
    <scope>NUCLEOTIDE SEQUENCE [LARGE SCALE GENOMIC DNA]</scope>
    <source>
        <strain evidence="3">W744_W776</strain>
    </source>
</reference>
<evidence type="ECO:0008006" key="5">
    <source>
        <dbReference type="Google" id="ProtNLM"/>
    </source>
</evidence>
<accession>A0AAV6U7W5</accession>
<evidence type="ECO:0000256" key="1">
    <source>
        <dbReference type="ARBA" id="ARBA00034118"/>
    </source>
</evidence>
<dbReference type="GO" id="GO:0003723">
    <property type="term" value="F:RNA binding"/>
    <property type="evidence" value="ECO:0007669"/>
    <property type="project" value="TreeGrafter"/>
</dbReference>
<dbReference type="GO" id="GO:0001099">
    <property type="term" value="F:basal RNA polymerase II transcription machinery binding"/>
    <property type="evidence" value="ECO:0007669"/>
    <property type="project" value="TreeGrafter"/>
</dbReference>
<proteinExistence type="inferred from homology"/>
<comment type="similarity">
    <text evidence="1">Belongs to the learning-associated protein family.</text>
</comment>